<dbReference type="OrthoDB" id="655030at2759"/>
<proteinExistence type="predicted"/>
<dbReference type="EMBL" id="LUFC02000123">
    <property type="protein sequence ID" value="KAF4501496.1"/>
    <property type="molecule type" value="Genomic_DNA"/>
</dbReference>
<dbReference type="InterPro" id="IPR002938">
    <property type="entry name" value="FAD-bd"/>
</dbReference>
<dbReference type="Pfam" id="PF01494">
    <property type="entry name" value="FAD_binding_3"/>
    <property type="match status" value="1"/>
</dbReference>
<evidence type="ECO:0000256" key="2">
    <source>
        <dbReference type="ARBA" id="ARBA00022827"/>
    </source>
</evidence>
<evidence type="ECO:0000256" key="4">
    <source>
        <dbReference type="ARBA" id="ARBA00023033"/>
    </source>
</evidence>
<dbReference type="PRINTS" id="PR00420">
    <property type="entry name" value="RNGMNOXGNASE"/>
</dbReference>
<keyword evidence="1" id="KW-0285">Flavoprotein</keyword>
<dbReference type="Gene3D" id="3.50.50.60">
    <property type="entry name" value="FAD/NAD(P)-binding domain"/>
    <property type="match status" value="1"/>
</dbReference>
<evidence type="ECO:0000259" key="5">
    <source>
        <dbReference type="Pfam" id="PF01494"/>
    </source>
</evidence>
<keyword evidence="7" id="KW-1185">Reference proteome</keyword>
<evidence type="ECO:0000256" key="1">
    <source>
        <dbReference type="ARBA" id="ARBA00022630"/>
    </source>
</evidence>
<name>A0A9P5BML2_9HYPO</name>
<dbReference type="GO" id="GO:0071949">
    <property type="term" value="F:FAD binding"/>
    <property type="evidence" value="ECO:0007669"/>
    <property type="project" value="InterPro"/>
</dbReference>
<keyword evidence="4 6" id="KW-0503">Monooxygenase</keyword>
<dbReference type="AlphaFoldDB" id="A0A9P5BML2"/>
<keyword evidence="3" id="KW-0560">Oxidoreductase</keyword>
<accession>A0A9P5BML2</accession>
<evidence type="ECO:0000313" key="7">
    <source>
        <dbReference type="Proteomes" id="UP000737391"/>
    </source>
</evidence>
<dbReference type="SUPFAM" id="SSF51905">
    <property type="entry name" value="FAD/NAD(P)-binding domain"/>
    <property type="match status" value="1"/>
</dbReference>
<dbReference type="PANTHER" id="PTHR46972">
    <property type="entry name" value="MONOOXYGENASE ASQM-RELATED"/>
    <property type="match status" value="1"/>
</dbReference>
<keyword evidence="2" id="KW-0274">FAD</keyword>
<feature type="domain" description="FAD-binding" evidence="5">
    <location>
        <begin position="26"/>
        <end position="348"/>
    </location>
</feature>
<reference evidence="6" key="1">
    <citation type="submission" date="2020-01" db="EMBL/GenBank/DDBJ databases">
        <title>Identification and distribution of gene clusters putatively required for synthesis of sphingolipid metabolism inhibitors in phylogenetically diverse species of the filamentous fungus Fusarium.</title>
        <authorList>
            <person name="Kim H.-S."/>
            <person name="Busman M."/>
            <person name="Brown D.W."/>
            <person name="Divon H."/>
            <person name="Uhlig S."/>
            <person name="Proctor R.H."/>
        </authorList>
    </citation>
    <scope>NUCLEOTIDE SEQUENCE</scope>
    <source>
        <strain evidence="6">NRRL 31653</strain>
    </source>
</reference>
<dbReference type="GO" id="GO:0004497">
    <property type="term" value="F:monooxygenase activity"/>
    <property type="evidence" value="ECO:0007669"/>
    <property type="project" value="UniProtKB-KW"/>
</dbReference>
<dbReference type="InterPro" id="IPR036188">
    <property type="entry name" value="FAD/NAD-bd_sf"/>
</dbReference>
<evidence type="ECO:0000313" key="6">
    <source>
        <dbReference type="EMBL" id="KAF4501496.1"/>
    </source>
</evidence>
<sequence length="425" mass="48480">MSQTNILNKLYFKKNHHNLFIMSKHIAIVGAGPSGLSLAALLQHHSIPFTIFEREKSTSSRFQGGSLDLHPESGQAALFEAGLEEQFKKYARYYDQDYRFGDKKAVAWLFHKATADAEGRPEIDRAMLRKILIESLDPENIKWDHRLSEIVPQEDGRVKLVFENQPEPVVTDLLVGADGTWSKVRPFLTSWTPEYTGLTVIDCRISDVDKRFPELGEFIGRGTSFFLSEGSGIFIQRNGDDSVRVYPCLRVEENWHSENPSFNWNDAKKMADYLIDNFFSTWDPRLQDVIRNVDANMTPRAQYRMPLGLRYDHHPGLTLIGDSLHVMSWFAGEGANLAMLDGLDLFHEIKTHPDDVDLAVRRYEEKVVATGRADNTNEMSQDLLVKAMSNDAPRAYVEGMAKAMDVWFTDGKLLDKIDRETLFNN</sequence>
<gene>
    <name evidence="6" type="ORF">FAGAP_2289</name>
</gene>
<evidence type="ECO:0000256" key="3">
    <source>
        <dbReference type="ARBA" id="ARBA00023002"/>
    </source>
</evidence>
<dbReference type="Proteomes" id="UP000737391">
    <property type="component" value="Unassembled WGS sequence"/>
</dbReference>
<organism evidence="6 7">
    <name type="scientific">Fusarium agapanthi</name>
    <dbReference type="NCBI Taxonomy" id="1803897"/>
    <lineage>
        <taxon>Eukaryota</taxon>
        <taxon>Fungi</taxon>
        <taxon>Dikarya</taxon>
        <taxon>Ascomycota</taxon>
        <taxon>Pezizomycotina</taxon>
        <taxon>Sordariomycetes</taxon>
        <taxon>Hypocreomycetidae</taxon>
        <taxon>Hypocreales</taxon>
        <taxon>Nectriaceae</taxon>
        <taxon>Fusarium</taxon>
        <taxon>Fusarium fujikuroi species complex</taxon>
    </lineage>
</organism>
<dbReference type="PANTHER" id="PTHR46972:SF1">
    <property type="entry name" value="FAD DEPENDENT OXIDOREDUCTASE DOMAIN-CONTAINING PROTEIN"/>
    <property type="match status" value="1"/>
</dbReference>
<comment type="caution">
    <text evidence="6">The sequence shown here is derived from an EMBL/GenBank/DDBJ whole genome shotgun (WGS) entry which is preliminary data.</text>
</comment>
<protein>
    <submittedName>
        <fullName evidence="6">Monooxygenase, FAD-binding</fullName>
    </submittedName>
</protein>